<keyword evidence="1" id="KW-0812">Transmembrane</keyword>
<dbReference type="HOGENOM" id="CLU_160223_0_0_1"/>
<organism evidence="2">
    <name type="scientific">Drosophila melanogaster</name>
    <name type="common">Fruit fly</name>
    <dbReference type="NCBI Taxonomy" id="7227"/>
    <lineage>
        <taxon>Eukaryota</taxon>
        <taxon>Metazoa</taxon>
        <taxon>Ecdysozoa</taxon>
        <taxon>Arthropoda</taxon>
        <taxon>Hexapoda</taxon>
        <taxon>Insecta</taxon>
        <taxon>Pterygota</taxon>
        <taxon>Neoptera</taxon>
        <taxon>Endopterygota</taxon>
        <taxon>Diptera</taxon>
        <taxon>Brachycera</taxon>
        <taxon>Muscomorpha</taxon>
        <taxon>Ephydroidea</taxon>
        <taxon>Drosophilidae</taxon>
        <taxon>Drosophila</taxon>
        <taxon>Sophophora</taxon>
    </lineage>
</organism>
<dbReference type="OrthoDB" id="7861671at2759"/>
<evidence type="ECO:0000313" key="3">
    <source>
        <dbReference type="EMBL" id="ABL75672.1"/>
    </source>
</evidence>
<evidence type="ECO:0000256" key="1">
    <source>
        <dbReference type="SAM" id="Phobius"/>
    </source>
</evidence>
<feature type="non-terminal residue" evidence="2">
    <location>
        <position position="1"/>
    </location>
</feature>
<name>A1A6S5_DROME</name>
<feature type="transmembrane region" description="Helical" evidence="1">
    <location>
        <begin position="86"/>
        <end position="109"/>
    </location>
</feature>
<feature type="transmembrane region" description="Helical" evidence="1">
    <location>
        <begin position="55"/>
        <end position="80"/>
    </location>
</feature>
<dbReference type="EMBL" id="BT029640">
    <property type="protein sequence ID" value="ABL75699.1"/>
    <property type="molecule type" value="mRNA"/>
</dbReference>
<dbReference type="EMBL" id="BT029613">
    <property type="protein sequence ID" value="ABL75672.1"/>
    <property type="molecule type" value="mRNA"/>
</dbReference>
<accession>A1A6S5</accession>
<sequence length="144" mass="16318">FVSEIGLETPQKETKMIYSDNCCCCVDLKCGSILIAIVEVLIRGLDRFFVDRDSLLGLFSLVVSGIYVICCIFLLLGAVLGLRYFLLPYLSVSCLRFFILVAEGVFVATEGIMNEYLVFDILQSLLGLYFWLVVYSYYDRLKDA</sequence>
<dbReference type="Bgee" id="FBgn0085259">
    <property type="expression patterns" value="Expressed in early-mid elongation-stage spermatid (Drosophila) in testis and 14 other cell types or tissues"/>
</dbReference>
<dbReference type="VEuPathDB" id="VectorBase:FBgn0085259"/>
<proteinExistence type="evidence at protein level"/>
<dbReference type="ExpressionAtlas" id="A1A6S5">
    <property type="expression patterns" value="baseline and differential"/>
</dbReference>
<comment type="interaction">
    <interactant intactId="EBI-15120615">
        <id>A1A6S5</id>
    </interactant>
    <interactant intactId="EBI-15120617">
        <id>Q8IQ76</id>
        <label>Dmel\CG14823</label>
    </interactant>
    <organismsDiffer>false</organismsDiffer>
    <experiments>6</experiments>
</comment>
<dbReference type="IntAct" id="A1A6S5">
    <property type="interactions" value="2"/>
</dbReference>
<reference evidence="2" key="1">
    <citation type="submission" date="2006-12" db="EMBL/GenBank/DDBJ databases">
        <authorList>
            <person name="Stapleton M."/>
            <person name="Carlson J."/>
            <person name="Frise E."/>
            <person name="Kapadia B."/>
            <person name="Park S."/>
            <person name="Wan K."/>
            <person name="Yu C."/>
            <person name="Celniker S."/>
        </authorList>
    </citation>
    <scope>NUCLEOTIDE SEQUENCE</scope>
</reference>
<evidence type="ECO:0000313" key="2">
    <source>
        <dbReference type="EMBL" id="ABL75655.1"/>
    </source>
</evidence>
<protein>
    <submittedName>
        <fullName evidence="2">IP16980p</fullName>
    </submittedName>
    <submittedName>
        <fullName evidence="3">IP17080p</fullName>
    </submittedName>
    <submittedName>
        <fullName evidence="4">IP17180p</fullName>
    </submittedName>
</protein>
<dbReference type="AlphaFoldDB" id="A1A6S5"/>
<keyword evidence="1" id="KW-1133">Transmembrane helix</keyword>
<dbReference type="EMBL" id="BT029596">
    <property type="protein sequence ID" value="ABL75655.1"/>
    <property type="molecule type" value="mRNA"/>
</dbReference>
<keyword evidence="1" id="KW-0472">Membrane</keyword>
<evidence type="ECO:0000313" key="4">
    <source>
        <dbReference type="EMBL" id="ABL75699.1"/>
    </source>
</evidence>
<feature type="transmembrane region" description="Helical" evidence="1">
    <location>
        <begin position="116"/>
        <end position="138"/>
    </location>
</feature>